<gene>
    <name evidence="16" type="primary">miaB</name>
    <name evidence="16" type="ORF">Epro_0474</name>
</gene>
<dbReference type="GO" id="GO:0046872">
    <property type="term" value="F:metal ion binding"/>
    <property type="evidence" value="ECO:0007669"/>
    <property type="project" value="UniProtKB-KW"/>
</dbReference>
<dbReference type="PATRIC" id="fig|1408281.3.peg.487"/>
<evidence type="ECO:0000256" key="2">
    <source>
        <dbReference type="ARBA" id="ARBA00003234"/>
    </source>
</evidence>
<evidence type="ECO:0000256" key="5">
    <source>
        <dbReference type="ARBA" id="ARBA00022679"/>
    </source>
</evidence>
<dbReference type="GO" id="GO:0005829">
    <property type="term" value="C:cytosol"/>
    <property type="evidence" value="ECO:0007669"/>
    <property type="project" value="TreeGrafter"/>
</dbReference>
<dbReference type="Gene3D" id="3.80.30.20">
    <property type="entry name" value="tm_1862 like domain"/>
    <property type="match status" value="1"/>
</dbReference>
<dbReference type="STRING" id="1408281.Epro_0474"/>
<dbReference type="GO" id="GO:0035597">
    <property type="term" value="F:tRNA-2-methylthio-N(6)-dimethylallyladenosine(37) synthase activity"/>
    <property type="evidence" value="ECO:0007669"/>
    <property type="project" value="UniProtKB-EC"/>
</dbReference>
<dbReference type="PROSITE" id="PS51918">
    <property type="entry name" value="RADICAL_SAM"/>
    <property type="match status" value="1"/>
</dbReference>
<evidence type="ECO:0000256" key="1">
    <source>
        <dbReference type="ARBA" id="ARBA00001966"/>
    </source>
</evidence>
<organism evidence="16 17">
    <name type="scientific">Endomicrobium proavitum</name>
    <dbReference type="NCBI Taxonomy" id="1408281"/>
    <lineage>
        <taxon>Bacteria</taxon>
        <taxon>Pseudomonadati</taxon>
        <taxon>Elusimicrobiota</taxon>
        <taxon>Endomicrobiia</taxon>
        <taxon>Endomicrobiales</taxon>
        <taxon>Endomicrobiaceae</taxon>
        <taxon>Endomicrobium</taxon>
    </lineage>
</organism>
<keyword evidence="8" id="KW-0408">Iron</keyword>
<protein>
    <recommendedName>
        <fullName evidence="11">tRNA-2-methylthio-N(6)-dimethylallyladenosine synthase</fullName>
        <ecNumber evidence="10">2.8.4.3</ecNumber>
    </recommendedName>
    <alternativeName>
        <fullName evidence="13">(Dimethylallyl)adenosine tRNA methylthiotransferase MiaB</fullName>
    </alternativeName>
    <alternativeName>
        <fullName evidence="12">tRNA-i(6)A37 methylthiotransferase</fullName>
    </alternativeName>
</protein>
<feature type="domain" description="MTTase N-terminal" evidence="14">
    <location>
        <begin position="1"/>
        <end position="117"/>
    </location>
</feature>
<dbReference type="CDD" id="cd01335">
    <property type="entry name" value="Radical_SAM"/>
    <property type="match status" value="1"/>
</dbReference>
<dbReference type="SFLD" id="SFLDG01082">
    <property type="entry name" value="B12-binding_domain_containing"/>
    <property type="match status" value="1"/>
</dbReference>
<dbReference type="PROSITE" id="PS51449">
    <property type="entry name" value="MTTASE_N"/>
    <property type="match status" value="1"/>
</dbReference>
<keyword evidence="9" id="KW-0411">Iron-sulfur</keyword>
<comment type="cofactor">
    <cofactor evidence="1">
        <name>[4Fe-4S] cluster</name>
        <dbReference type="ChEBI" id="CHEBI:49883"/>
    </cofactor>
</comment>
<dbReference type="FunFam" id="3.80.30.20:FF:000001">
    <property type="entry name" value="tRNA-2-methylthio-N(6)-dimethylallyladenosine synthase 2"/>
    <property type="match status" value="1"/>
</dbReference>
<dbReference type="SFLD" id="SFLDS00029">
    <property type="entry name" value="Radical_SAM"/>
    <property type="match status" value="1"/>
</dbReference>
<dbReference type="EMBL" id="CP009498">
    <property type="protein sequence ID" value="AKL97853.1"/>
    <property type="molecule type" value="Genomic_DNA"/>
</dbReference>
<name>A0A0G3WHP5_9BACT</name>
<keyword evidence="4" id="KW-0963">Cytoplasm</keyword>
<keyword evidence="5 16" id="KW-0808">Transferase</keyword>
<dbReference type="KEGG" id="epo:Epro_0474"/>
<dbReference type="Pfam" id="PF00919">
    <property type="entry name" value="UPF0004"/>
    <property type="match status" value="1"/>
</dbReference>
<evidence type="ECO:0000256" key="10">
    <source>
        <dbReference type="ARBA" id="ARBA00033765"/>
    </source>
</evidence>
<dbReference type="InterPro" id="IPR007197">
    <property type="entry name" value="rSAM"/>
</dbReference>
<evidence type="ECO:0000256" key="11">
    <source>
        <dbReference type="ARBA" id="ARBA00068570"/>
    </source>
</evidence>
<evidence type="ECO:0000256" key="3">
    <source>
        <dbReference type="ARBA" id="ARBA00022485"/>
    </source>
</evidence>
<evidence type="ECO:0000256" key="4">
    <source>
        <dbReference type="ARBA" id="ARBA00022490"/>
    </source>
</evidence>
<dbReference type="NCBIfam" id="TIGR00089">
    <property type="entry name" value="MiaB/RimO family radical SAM methylthiotransferase"/>
    <property type="match status" value="1"/>
</dbReference>
<dbReference type="InterPro" id="IPR020612">
    <property type="entry name" value="Methylthiotransferase_CS"/>
</dbReference>
<reference evidence="16 17" key="1">
    <citation type="submission" date="2014-09" db="EMBL/GenBank/DDBJ databases">
        <title>Complete genome sequence of Endomicrobium proavitum.</title>
        <authorList>
            <person name="Zheng H."/>
        </authorList>
    </citation>
    <scope>NUCLEOTIDE SEQUENCE [LARGE SCALE GENOMIC DNA]</scope>
    <source>
        <strain evidence="16 17">Rsa215</strain>
    </source>
</reference>
<dbReference type="InterPro" id="IPR006638">
    <property type="entry name" value="Elp3/MiaA/NifB-like_rSAM"/>
</dbReference>
<dbReference type="InterPro" id="IPR038135">
    <property type="entry name" value="Methylthiotransferase_N_sf"/>
</dbReference>
<accession>A0A0G3WHP5</accession>
<evidence type="ECO:0000259" key="15">
    <source>
        <dbReference type="PROSITE" id="PS51918"/>
    </source>
</evidence>
<dbReference type="OrthoDB" id="9805215at2"/>
<keyword evidence="6" id="KW-0949">S-adenosyl-L-methionine</keyword>
<dbReference type="NCBIfam" id="TIGR01574">
    <property type="entry name" value="miaB-methiolase"/>
    <property type="match status" value="1"/>
</dbReference>
<comment type="function">
    <text evidence="2">Catalyzes the methylthiolation of N6-(dimethylallyl)adenosine (i(6)A), leading to the formation of 2-methylthio-N6-(dimethylallyl)adenosine (ms(2)i(6)A) at position 37 in tRNAs that read codons beginning with uridine.</text>
</comment>
<keyword evidence="7" id="KW-0479">Metal-binding</keyword>
<evidence type="ECO:0000256" key="13">
    <source>
        <dbReference type="ARBA" id="ARBA00081141"/>
    </source>
</evidence>
<dbReference type="AlphaFoldDB" id="A0A0G3WHP5"/>
<dbReference type="EC" id="2.8.4.3" evidence="10"/>
<dbReference type="PANTHER" id="PTHR43020:SF2">
    <property type="entry name" value="MITOCHONDRIAL TRNA METHYLTHIOTRANSFERASE CDK5RAP1"/>
    <property type="match status" value="1"/>
</dbReference>
<dbReference type="SMART" id="SM00729">
    <property type="entry name" value="Elp3"/>
    <property type="match status" value="1"/>
</dbReference>
<dbReference type="InterPro" id="IPR005839">
    <property type="entry name" value="Methylthiotransferase"/>
</dbReference>
<evidence type="ECO:0000256" key="9">
    <source>
        <dbReference type="ARBA" id="ARBA00023014"/>
    </source>
</evidence>
<evidence type="ECO:0000256" key="6">
    <source>
        <dbReference type="ARBA" id="ARBA00022691"/>
    </source>
</evidence>
<dbReference type="FunFam" id="3.40.50.12160:FF:000003">
    <property type="entry name" value="CDK5 regulatory subunit-associated protein 1"/>
    <property type="match status" value="1"/>
</dbReference>
<evidence type="ECO:0000256" key="8">
    <source>
        <dbReference type="ARBA" id="ARBA00023004"/>
    </source>
</evidence>
<dbReference type="GO" id="GO:0051539">
    <property type="term" value="F:4 iron, 4 sulfur cluster binding"/>
    <property type="evidence" value="ECO:0007669"/>
    <property type="project" value="UniProtKB-KW"/>
</dbReference>
<keyword evidence="3" id="KW-0004">4Fe-4S</keyword>
<evidence type="ECO:0000256" key="7">
    <source>
        <dbReference type="ARBA" id="ARBA00022723"/>
    </source>
</evidence>
<evidence type="ECO:0000256" key="12">
    <source>
        <dbReference type="ARBA" id="ARBA00080698"/>
    </source>
</evidence>
<dbReference type="SUPFAM" id="SSF102114">
    <property type="entry name" value="Radical SAM enzymes"/>
    <property type="match status" value="1"/>
</dbReference>
<dbReference type="InterPro" id="IPR058240">
    <property type="entry name" value="rSAM_sf"/>
</dbReference>
<keyword evidence="17" id="KW-1185">Reference proteome</keyword>
<feature type="domain" description="Radical SAM core" evidence="15">
    <location>
        <begin position="134"/>
        <end position="361"/>
    </location>
</feature>
<dbReference type="RefSeq" id="WP_082121470.1">
    <property type="nucleotide sequence ID" value="NZ_CP009498.1"/>
</dbReference>
<dbReference type="Pfam" id="PF04055">
    <property type="entry name" value="Radical_SAM"/>
    <property type="match status" value="1"/>
</dbReference>
<sequence>MKFFIETIGCQMNICDSDALSETLKSAGAIKVSALTDADIAIINTCSVRAQAEQKAYSWLGRAEEFKKENPHVKIAVIGCMAERIAPKIKRRFKSVNLIIGSKKIDNAAAKILQLETAKSQLPVNPGIEAVNFTTPDTVSYLTIMRGCDNYCSYCVVPFVRGREVSFDSEKIINDCKKLAANGAQEIMLLGQNVNSYKYNDVTFAKLLREIVKIKELKRLTFMTSHPKDLSDELIDAMANEPKIRKYIHLPMQSGSDKILNLMNRKYSYAHYKNLIKKLRDKVANINITSDIIVGFPGETEEDFLETLQAVEDIKFNALYIFKYSPRPNTKAAQMKDDVSLQEKKRRHNVILELAKRQNNNA</sequence>
<dbReference type="InterPro" id="IPR023404">
    <property type="entry name" value="rSAM_horseshoe"/>
</dbReference>
<evidence type="ECO:0000313" key="16">
    <source>
        <dbReference type="EMBL" id="AKL97853.1"/>
    </source>
</evidence>
<dbReference type="Gene3D" id="3.40.50.12160">
    <property type="entry name" value="Methylthiotransferase, N-terminal domain"/>
    <property type="match status" value="1"/>
</dbReference>
<dbReference type="InterPro" id="IPR013848">
    <property type="entry name" value="Methylthiotransferase_N"/>
</dbReference>
<dbReference type="SFLD" id="SFLDG01061">
    <property type="entry name" value="methylthiotransferase"/>
    <property type="match status" value="1"/>
</dbReference>
<dbReference type="PROSITE" id="PS01278">
    <property type="entry name" value="MTTASE_RADICAL"/>
    <property type="match status" value="1"/>
</dbReference>
<evidence type="ECO:0000259" key="14">
    <source>
        <dbReference type="PROSITE" id="PS51449"/>
    </source>
</evidence>
<proteinExistence type="predicted"/>
<evidence type="ECO:0000313" key="17">
    <source>
        <dbReference type="Proteomes" id="UP000035337"/>
    </source>
</evidence>
<dbReference type="PANTHER" id="PTHR43020">
    <property type="entry name" value="CDK5 REGULATORY SUBUNIT-ASSOCIATED PROTEIN 1"/>
    <property type="match status" value="1"/>
</dbReference>
<dbReference type="Proteomes" id="UP000035337">
    <property type="component" value="Chromosome"/>
</dbReference>